<protein>
    <submittedName>
        <fullName evidence="1">Uncharacterized protein</fullName>
    </submittedName>
</protein>
<keyword evidence="1" id="KW-0614">Plasmid</keyword>
<dbReference type="KEGG" id="aac:Aaci_3083"/>
<accession>C8WYI6</accession>
<reference evidence="2" key="1">
    <citation type="submission" date="2009-09" db="EMBL/GenBank/DDBJ databases">
        <title>The complete plasmid2 of Alicyclobacillus acidocaldarius subsp. acidocaldarius DSM 446.</title>
        <authorList>
            <consortium name="US DOE Joint Genome Institute (JGI-PGF)"/>
            <person name="Lucas S."/>
            <person name="Copeland A."/>
            <person name="Lapidus A."/>
            <person name="Glavina del Rio T."/>
            <person name="Dalin E."/>
            <person name="Tice H."/>
            <person name="Bruce D."/>
            <person name="Goodwin L."/>
            <person name="Pitluck S."/>
            <person name="Kyrpides N."/>
            <person name="Mavromatis K."/>
            <person name="Ivanova N."/>
            <person name="Ovchinnikova G."/>
            <person name="Chertkov O."/>
            <person name="Sims D."/>
            <person name="Brettin T."/>
            <person name="Detter J.C."/>
            <person name="Han C."/>
            <person name="Larimer F."/>
            <person name="Land M."/>
            <person name="Hauser L."/>
            <person name="Markowitz V."/>
            <person name="Cheng J.-F."/>
            <person name="Hugenholtz P."/>
            <person name="Woyke T."/>
            <person name="Wu D."/>
            <person name="Pukall R."/>
            <person name="Klenk H.-P."/>
            <person name="Eisen J.A."/>
        </authorList>
    </citation>
    <scope>NUCLEOTIDE SEQUENCE [LARGE SCALE GENOMIC DNA]</scope>
    <source>
        <strain evidence="2">ATCC 27009 / DSM 446 / BCRC 14685 / JCM 5260 / KCTC 1825 / NBRC 15652 / NCIMB 11725 / NRRL B-14509 / 104-IA</strain>
        <plasmid evidence="2">pAACI02</plasmid>
    </source>
</reference>
<organism evidence="1 2">
    <name type="scientific">Alicyclobacillus acidocaldarius subsp. acidocaldarius (strain ATCC 27009 / DSM 446 / BCRC 14685 / JCM 5260 / KCTC 1825 / NBRC 15652 / NCIMB 11725 / NRRL B-14509 / 104-IA)</name>
    <name type="common">Bacillus acidocaldarius</name>
    <dbReference type="NCBI Taxonomy" id="521098"/>
    <lineage>
        <taxon>Bacteria</taxon>
        <taxon>Bacillati</taxon>
        <taxon>Bacillota</taxon>
        <taxon>Bacilli</taxon>
        <taxon>Bacillales</taxon>
        <taxon>Alicyclobacillaceae</taxon>
        <taxon>Alicyclobacillus</taxon>
    </lineage>
</organism>
<geneLocation type="plasmid" evidence="1 2">
    <name>pAACI02</name>
</geneLocation>
<proteinExistence type="predicted"/>
<sequence>MEPRMNHLTVLELREDTDHHPQSYHIPFMTDIFPPYRPVRRNIYGWCYIPYSIHQETIDSKDDSD</sequence>
<keyword evidence="2" id="KW-1185">Reference proteome</keyword>
<evidence type="ECO:0000313" key="2">
    <source>
        <dbReference type="Proteomes" id="UP000001917"/>
    </source>
</evidence>
<dbReference type="AlphaFoldDB" id="C8WYI6"/>
<gene>
    <name evidence="1" type="ordered locus">Aaci_3083</name>
</gene>
<dbReference type="EMBL" id="CP001729">
    <property type="protein sequence ID" value="ACV60080.1"/>
    <property type="molecule type" value="Genomic_DNA"/>
</dbReference>
<name>C8WYI6_ALIAD</name>
<reference evidence="1 2" key="2">
    <citation type="journal article" date="2010" name="Stand. Genomic Sci.">
        <title>Complete genome sequence of Alicyclobacillus acidocaldarius type strain (104-IA).</title>
        <authorList>
            <person name="Mavromatis K."/>
            <person name="Sikorski J."/>
            <person name="Lapidus A."/>
            <person name="Glavina Del Rio T."/>
            <person name="Copeland A."/>
            <person name="Tice H."/>
            <person name="Cheng J.F."/>
            <person name="Lucas S."/>
            <person name="Chen F."/>
            <person name="Nolan M."/>
            <person name="Bruce D."/>
            <person name="Goodwin L."/>
            <person name="Pitluck S."/>
            <person name="Ivanova N."/>
            <person name="Ovchinnikova G."/>
            <person name="Pati A."/>
            <person name="Chen A."/>
            <person name="Palaniappan K."/>
            <person name="Land M."/>
            <person name="Hauser L."/>
            <person name="Chang Y.J."/>
            <person name="Jeffries C.D."/>
            <person name="Chain P."/>
            <person name="Meincke L."/>
            <person name="Sims D."/>
            <person name="Chertkov O."/>
            <person name="Han C."/>
            <person name="Brettin T."/>
            <person name="Detter J.C."/>
            <person name="Wahrenburg C."/>
            <person name="Rohde M."/>
            <person name="Pukall R."/>
            <person name="Goker M."/>
            <person name="Bristow J."/>
            <person name="Eisen J.A."/>
            <person name="Markowitz V."/>
            <person name="Hugenholtz P."/>
            <person name="Klenk H.P."/>
            <person name="Kyrpides N.C."/>
        </authorList>
    </citation>
    <scope>NUCLEOTIDE SEQUENCE [LARGE SCALE GENOMIC DNA]</scope>
    <source>
        <strain evidence="2">ATCC 27009 / DSM 446 / BCRC 14685 / JCM 5260 / KCTC 1825 / NBRC 15652 / NCIMB 11725 / NRRL B-14509 / 104-IA</strain>
        <plasmid evidence="1 2">pAACI02</plasmid>
    </source>
</reference>
<dbReference type="Proteomes" id="UP000001917">
    <property type="component" value="Plasmid pAACI02"/>
</dbReference>
<evidence type="ECO:0000313" key="1">
    <source>
        <dbReference type="EMBL" id="ACV60080.1"/>
    </source>
</evidence>
<dbReference type="HOGENOM" id="CLU_2839967_0_0_9"/>